<organism evidence="1 2">
    <name type="scientific">Zobellella denitrificans</name>
    <dbReference type="NCBI Taxonomy" id="347534"/>
    <lineage>
        <taxon>Bacteria</taxon>
        <taxon>Pseudomonadati</taxon>
        <taxon>Pseudomonadota</taxon>
        <taxon>Gammaproteobacteria</taxon>
        <taxon>Aeromonadales</taxon>
        <taxon>Aeromonadaceae</taxon>
        <taxon>Zobellella</taxon>
    </lineage>
</organism>
<dbReference type="EMBL" id="CP012621">
    <property type="protein sequence ID" value="ATG74439.1"/>
    <property type="molecule type" value="Genomic_DNA"/>
</dbReference>
<dbReference type="AlphaFoldDB" id="A0A291HQQ0"/>
<gene>
    <name evidence="1" type="ORF">AN401_11720</name>
</gene>
<reference evidence="2" key="1">
    <citation type="submission" date="2015-09" db="EMBL/GenBank/DDBJ databases">
        <authorList>
            <person name="Shao Z."/>
            <person name="Wang L."/>
        </authorList>
    </citation>
    <scope>NUCLEOTIDE SEQUENCE [LARGE SCALE GENOMIC DNA]</scope>
    <source>
        <strain evidence="2">F13-1</strain>
    </source>
</reference>
<protein>
    <recommendedName>
        <fullName evidence="3">DUF1320 domain-containing protein</fullName>
    </recommendedName>
</protein>
<dbReference type="KEGG" id="zdf:AN401_11720"/>
<proteinExistence type="predicted"/>
<evidence type="ECO:0008006" key="3">
    <source>
        <dbReference type="Google" id="ProtNLM"/>
    </source>
</evidence>
<dbReference type="Proteomes" id="UP000217763">
    <property type="component" value="Chromosome"/>
</dbReference>
<dbReference type="Pfam" id="PF07030">
    <property type="entry name" value="Phage_Mu_Gp36"/>
    <property type="match status" value="1"/>
</dbReference>
<dbReference type="RefSeq" id="WP_096779484.1">
    <property type="nucleotide sequence ID" value="NZ_CP012621.1"/>
</dbReference>
<evidence type="ECO:0000313" key="1">
    <source>
        <dbReference type="EMBL" id="ATG74439.1"/>
    </source>
</evidence>
<name>A0A291HQQ0_9GAMM</name>
<evidence type="ECO:0000313" key="2">
    <source>
        <dbReference type="Proteomes" id="UP000217763"/>
    </source>
</evidence>
<dbReference type="InterPro" id="IPR009752">
    <property type="entry name" value="Phage_Mu_GpJ"/>
</dbReference>
<accession>A0A291HQQ0</accession>
<sequence>MSYADLAEMQARYGADELATLTSRDFSGQLNEAVLAEALSDAQATIDGYLASRYRLPLAAVPVVLTRICCVLARYYLEQGRATDQARQDYEDAVRWLEQVARGVVSLGLTEQGTQPAGDNGAQLVSAGSVFGRQRSKGFI</sequence>
<keyword evidence="2" id="KW-1185">Reference proteome</keyword>